<evidence type="ECO:0000256" key="3">
    <source>
        <dbReference type="SAM" id="SignalP"/>
    </source>
</evidence>
<feature type="region of interest" description="Disordered" evidence="1">
    <location>
        <begin position="751"/>
        <end position="810"/>
    </location>
</feature>
<evidence type="ECO:0000256" key="2">
    <source>
        <dbReference type="SAM" id="Phobius"/>
    </source>
</evidence>
<keyword evidence="2" id="KW-0812">Transmembrane</keyword>
<feature type="signal peptide" evidence="3">
    <location>
        <begin position="1"/>
        <end position="44"/>
    </location>
</feature>
<evidence type="ECO:0000313" key="5">
    <source>
        <dbReference type="Proteomes" id="UP000605992"/>
    </source>
</evidence>
<feature type="compositionally biased region" description="Low complexity" evidence="1">
    <location>
        <begin position="790"/>
        <end position="810"/>
    </location>
</feature>
<feature type="chain" id="PRO_5035275584" evidence="3">
    <location>
        <begin position="45"/>
        <end position="856"/>
    </location>
</feature>
<evidence type="ECO:0000313" key="4">
    <source>
        <dbReference type="EMBL" id="GII56954.1"/>
    </source>
</evidence>
<comment type="caution">
    <text evidence="4">The sequence shown here is derived from an EMBL/GenBank/DDBJ whole genome shotgun (WGS) entry which is preliminary data.</text>
</comment>
<gene>
    <name evidence="4" type="ORF">Pth03_53430</name>
</gene>
<name>A0A8J3VA37_9ACTN</name>
<keyword evidence="3" id="KW-0732">Signal</keyword>
<feature type="compositionally biased region" description="Acidic residues" evidence="1">
    <location>
        <begin position="777"/>
        <end position="789"/>
    </location>
</feature>
<protein>
    <submittedName>
        <fullName evidence="4">Uncharacterized protein</fullName>
    </submittedName>
</protein>
<dbReference type="RefSeq" id="WP_203947090.1">
    <property type="nucleotide sequence ID" value="NZ_BOOR01000043.1"/>
</dbReference>
<feature type="region of interest" description="Disordered" evidence="1">
    <location>
        <begin position="718"/>
        <end position="737"/>
    </location>
</feature>
<organism evidence="4 5">
    <name type="scientific">Planotetraspora thailandica</name>
    <dbReference type="NCBI Taxonomy" id="487172"/>
    <lineage>
        <taxon>Bacteria</taxon>
        <taxon>Bacillati</taxon>
        <taxon>Actinomycetota</taxon>
        <taxon>Actinomycetes</taxon>
        <taxon>Streptosporangiales</taxon>
        <taxon>Streptosporangiaceae</taxon>
        <taxon>Planotetraspora</taxon>
    </lineage>
</organism>
<evidence type="ECO:0000256" key="1">
    <source>
        <dbReference type="SAM" id="MobiDB-lite"/>
    </source>
</evidence>
<dbReference type="AlphaFoldDB" id="A0A8J3VA37"/>
<dbReference type="EMBL" id="BOOR01000043">
    <property type="protein sequence ID" value="GII56954.1"/>
    <property type="molecule type" value="Genomic_DNA"/>
</dbReference>
<sequence length="856" mass="90465">MIVTAAQQMVRRARVSRRAIAAALAVSTLALVGAGVTTPSPASAAPEGGDRLTTSAVTVTIPADHPDASLRGLRVTVSQTKNLVNQGIQVTWSGWKAGTPLGDTTGNYFMQAMQCWGGQDPDVPTMPNRRTCQYGPLKTNYGNRGSRSVAVNGQPQFLPFRPVTGAPEIDTDYDPRSNNDRSAVNQYWNYTTQNGIQAVPTSANGTGSLDFEVQTGAESPGLGCGDRLTAADGKVTGRPCWLVVVPRGAGDQITGPMEPAVWANALAFRLDFVPAGSACALGAQEVRIAGSELATDASLSWQRRLCRDGAVYTYGQMGEPEARRQLLAGSSGAPAAAVTVNPVDPETLSEGQSVDYAPLTLSGIALGYVYEAPPVNEQDPPEVKLLTGTRIEGFKLTPRLVAKLLTMSYRNDLSQALGPKKIHGTDYAVYPVNADYKWGVGNPLSIVQDPDFVRLNPIVKYWPGDYQFNFMVPLDNSDQARAVWSWILQDASARRWLSGVPDEWGMRVNPYYSTNADYNPTDTPAEYPVDNYPLSDPWCDQYPLHLDGYEGNQDQRPERCATERKPYVSDGHQGGQFALVDNDPQKNVWDPSEPPPPGVWKAGGRALPAQRRAWAITDTATAERYKLSLASLCDGNGAHCVTPTTRTLQAAVPAMTAVAGTRVRQLDPAKVPDGAYPLTVLSYAAVPYGDFNGDGKEDRSAKTRADLARYVTVATTEGQTSGTEFGQLPPGYTPLPKGLRAEARAAAKLIAGRKGGGNGPGTDDPKGGTARFTVPGEDGDSSTDPDSGADVDAGGGASDPRGAGLAAGPLAGSATPADPGALSAALVPALLVFGLLTGAAAPLLGRLRRRTGDGAP</sequence>
<dbReference type="Gene3D" id="3.40.190.10">
    <property type="entry name" value="Periplasmic binding protein-like II"/>
    <property type="match status" value="2"/>
</dbReference>
<keyword evidence="2" id="KW-1133">Transmembrane helix</keyword>
<accession>A0A8J3VA37</accession>
<reference evidence="4" key="1">
    <citation type="submission" date="2021-01" db="EMBL/GenBank/DDBJ databases">
        <title>Whole genome shotgun sequence of Planotetraspora thailandica NBRC 104271.</title>
        <authorList>
            <person name="Komaki H."/>
            <person name="Tamura T."/>
        </authorList>
    </citation>
    <scope>NUCLEOTIDE SEQUENCE</scope>
    <source>
        <strain evidence="4">NBRC 104271</strain>
    </source>
</reference>
<keyword evidence="5" id="KW-1185">Reference proteome</keyword>
<feature type="region of interest" description="Disordered" evidence="1">
    <location>
        <begin position="156"/>
        <end position="178"/>
    </location>
</feature>
<keyword evidence="2" id="KW-0472">Membrane</keyword>
<proteinExistence type="predicted"/>
<feature type="transmembrane region" description="Helical" evidence="2">
    <location>
        <begin position="821"/>
        <end position="844"/>
    </location>
</feature>
<dbReference type="Proteomes" id="UP000605992">
    <property type="component" value="Unassembled WGS sequence"/>
</dbReference>